<dbReference type="InterPro" id="IPR009060">
    <property type="entry name" value="UBA-like_sf"/>
</dbReference>
<keyword evidence="3" id="KW-1185">Reference proteome</keyword>
<dbReference type="SMART" id="SM00974">
    <property type="entry name" value="T5orf172"/>
    <property type="match status" value="1"/>
</dbReference>
<feature type="domain" description="Bacteriophage T5 Orf172 DNA-binding" evidence="1">
    <location>
        <begin position="354"/>
        <end position="453"/>
    </location>
</feature>
<accession>A0A6H0Y1S6</accession>
<dbReference type="Gene3D" id="1.10.8.10">
    <property type="entry name" value="DNA helicase RuvA subunit, C-terminal domain"/>
    <property type="match status" value="1"/>
</dbReference>
<organism evidence="2 3">
    <name type="scientific">Peltaster fructicola</name>
    <dbReference type="NCBI Taxonomy" id="286661"/>
    <lineage>
        <taxon>Eukaryota</taxon>
        <taxon>Fungi</taxon>
        <taxon>Dikarya</taxon>
        <taxon>Ascomycota</taxon>
        <taxon>Pezizomycotina</taxon>
        <taxon>Dothideomycetes</taxon>
        <taxon>Dothideomycetes incertae sedis</taxon>
        <taxon>Peltaster</taxon>
    </lineage>
</organism>
<dbReference type="SUPFAM" id="SSF46934">
    <property type="entry name" value="UBA-like"/>
    <property type="match status" value="1"/>
</dbReference>
<evidence type="ECO:0000313" key="2">
    <source>
        <dbReference type="EMBL" id="QIX00871.1"/>
    </source>
</evidence>
<dbReference type="EMBL" id="CP051142">
    <property type="protein sequence ID" value="QIX00871.1"/>
    <property type="molecule type" value="Genomic_DNA"/>
</dbReference>
<dbReference type="Pfam" id="PF10544">
    <property type="entry name" value="T5orf172"/>
    <property type="match status" value="1"/>
</dbReference>
<name>A0A6H0Y1S6_9PEZI</name>
<protein>
    <recommendedName>
        <fullName evidence="1">Bacteriophage T5 Orf172 DNA-binding domain-containing protein</fullName>
    </recommendedName>
</protein>
<dbReference type="InterPro" id="IPR018306">
    <property type="entry name" value="Phage_T5_Orf172_DNA-bd"/>
</dbReference>
<evidence type="ECO:0000313" key="3">
    <source>
        <dbReference type="Proteomes" id="UP000503462"/>
    </source>
</evidence>
<gene>
    <name evidence="2" type="ORF">AMS68_006388</name>
</gene>
<sequence length="516" mass="58778">MYPFSKTQTAWTAQYHQHGSQMPSIAPSTRLPGFMDVMKQLIRTPTAELDKLPSDYHHCFSISCGTRCNVLLGHMLLNIAKIECHEIDNKLRSGQACFKENQNLADSLLCPEHVNERRTTSLLQVWESERQQNASLNTACRSFLWAVHESTPLLQQQTALPFNDSMLIEDVDLSQSLADVAMQQDIDLAGSDAADAQFTLLNNSDLACLVEMGFAHNAASGALRRCRTIESAISWLVVNQPPTPRLTTPSVCAGTTETGNEQMEVDSPEVTDDTVSFCEPEQVLDTDSSDEEVVLTDSEISALAGPSGQHCSRRFSPRSGAVYSNEYVQQSLVPQVMDWFKPYDKGYIYMFPLLQDSSMVKIGYTKSRPKKRKAQLESTARVKFSEADSYFRVMPAERLKDLEAHIHHHLANFQQNLCVKPTCTRDVHRDCPGSQHEWFKIDHKLAKQTIEFWRQVLYHEPMSRADQDVRIRDIMRPRKYTSTTPSQQELETVHFETLKAWKDYYEPHITFQDLDF</sequence>
<evidence type="ECO:0000259" key="1">
    <source>
        <dbReference type="SMART" id="SM00974"/>
    </source>
</evidence>
<dbReference type="AlphaFoldDB" id="A0A6H0Y1S6"/>
<proteinExistence type="predicted"/>
<dbReference type="Proteomes" id="UP000503462">
    <property type="component" value="Chromosome 4"/>
</dbReference>
<reference evidence="2 3" key="1">
    <citation type="journal article" date="2016" name="Sci. Rep.">
        <title>Peltaster fructicola genome reveals evolution from an invasive phytopathogen to an ectophytic parasite.</title>
        <authorList>
            <person name="Xu C."/>
            <person name="Chen H."/>
            <person name="Gleason M.L."/>
            <person name="Xu J.R."/>
            <person name="Liu H."/>
            <person name="Zhang R."/>
            <person name="Sun G."/>
        </authorList>
    </citation>
    <scope>NUCLEOTIDE SEQUENCE [LARGE SCALE GENOMIC DNA]</scope>
    <source>
        <strain evidence="2 3">LNHT1506</strain>
    </source>
</reference>